<keyword evidence="2" id="KW-1185">Reference proteome</keyword>
<dbReference type="Gene3D" id="1.10.260.40">
    <property type="entry name" value="lambda repressor-like DNA-binding domains"/>
    <property type="match status" value="1"/>
</dbReference>
<dbReference type="Pfam" id="PF13377">
    <property type="entry name" value="Peripla_BP_3"/>
    <property type="match status" value="1"/>
</dbReference>
<dbReference type="GO" id="GO:0003700">
    <property type="term" value="F:DNA-binding transcription factor activity"/>
    <property type="evidence" value="ECO:0007669"/>
    <property type="project" value="TreeGrafter"/>
</dbReference>
<dbReference type="PANTHER" id="PTHR30146">
    <property type="entry name" value="LACI-RELATED TRANSCRIPTIONAL REPRESSOR"/>
    <property type="match status" value="1"/>
</dbReference>
<dbReference type="EMBL" id="AP025739">
    <property type="protein sequence ID" value="BDI32051.1"/>
    <property type="molecule type" value="Genomic_DNA"/>
</dbReference>
<reference evidence="1 2" key="1">
    <citation type="journal article" date="2019" name="Int. J. Syst. Evol. Microbiol.">
        <title>Capsulimonas corticalis gen. nov., sp. nov., an aerobic capsulated bacterium, of a novel bacterial order, Capsulimonadales ord. nov., of the class Armatimonadia of the phylum Armatimonadetes.</title>
        <authorList>
            <person name="Li J."/>
            <person name="Kudo C."/>
            <person name="Tonouchi A."/>
        </authorList>
    </citation>
    <scope>NUCLEOTIDE SEQUENCE [LARGE SCALE GENOMIC DNA]</scope>
    <source>
        <strain evidence="1 2">AX-7</strain>
    </source>
</reference>
<dbReference type="RefSeq" id="WP_119324989.1">
    <property type="nucleotide sequence ID" value="NZ_AP025739.1"/>
</dbReference>
<protein>
    <submittedName>
        <fullName evidence="1">LacI family transcriptional regulator</fullName>
    </submittedName>
</protein>
<dbReference type="SMART" id="SM00354">
    <property type="entry name" value="HTH_LACI"/>
    <property type="match status" value="1"/>
</dbReference>
<gene>
    <name evidence="1" type="ORF">CCAX7_41020</name>
</gene>
<dbReference type="GO" id="GO:0000976">
    <property type="term" value="F:transcription cis-regulatory region binding"/>
    <property type="evidence" value="ECO:0007669"/>
    <property type="project" value="TreeGrafter"/>
</dbReference>
<dbReference type="CDD" id="cd01392">
    <property type="entry name" value="HTH_LacI"/>
    <property type="match status" value="1"/>
</dbReference>
<dbReference type="Pfam" id="PF00356">
    <property type="entry name" value="LacI"/>
    <property type="match status" value="1"/>
</dbReference>
<evidence type="ECO:0000313" key="2">
    <source>
        <dbReference type="Proteomes" id="UP000287394"/>
    </source>
</evidence>
<dbReference type="InterPro" id="IPR028082">
    <property type="entry name" value="Peripla_BP_I"/>
</dbReference>
<dbReference type="Proteomes" id="UP000287394">
    <property type="component" value="Chromosome"/>
</dbReference>
<sequence>MAVTIHDIARELDLSAMTVSRVLNRPESSSIAPATKERVLKAAASMGYRPNRHAKALVTKRLNTVALWIDHLHSSVYSQIAHACREEIQRAGLQLEICEMDWHFGKPESQRRFEWMVDGVIAVDPPEASALAALMANAPLDHIPRVNLGSAVSVAWEGDYVRVDLQLGARVAIEHLLGQGCRRIAYVVPAGLDRSGVGNYDAYTDTMRAAGKVPEYIVLEDLSLPAVRDAARRYVQGHGQPDGVFCHYDELTIAVFRALRDLNLRVPQDVLIVGCEGNEFMEYFDPPLSTVAMPARELVRIAWELLQNRMEHPEAEPKGVLVPHQFHLRQSAIAPR</sequence>
<dbReference type="InterPro" id="IPR000843">
    <property type="entry name" value="HTH_LacI"/>
</dbReference>
<dbReference type="InterPro" id="IPR046335">
    <property type="entry name" value="LacI/GalR-like_sensor"/>
</dbReference>
<organism evidence="1 2">
    <name type="scientific">Capsulimonas corticalis</name>
    <dbReference type="NCBI Taxonomy" id="2219043"/>
    <lineage>
        <taxon>Bacteria</taxon>
        <taxon>Bacillati</taxon>
        <taxon>Armatimonadota</taxon>
        <taxon>Armatimonadia</taxon>
        <taxon>Capsulimonadales</taxon>
        <taxon>Capsulimonadaceae</taxon>
        <taxon>Capsulimonas</taxon>
    </lineage>
</organism>
<dbReference type="PANTHER" id="PTHR30146:SF109">
    <property type="entry name" value="HTH-TYPE TRANSCRIPTIONAL REGULATOR GALS"/>
    <property type="match status" value="1"/>
</dbReference>
<dbReference type="InterPro" id="IPR010982">
    <property type="entry name" value="Lambda_DNA-bd_dom_sf"/>
</dbReference>
<dbReference type="KEGG" id="ccot:CCAX7_41020"/>
<dbReference type="PROSITE" id="PS50932">
    <property type="entry name" value="HTH_LACI_2"/>
    <property type="match status" value="1"/>
</dbReference>
<dbReference type="SUPFAM" id="SSF53822">
    <property type="entry name" value="Periplasmic binding protein-like I"/>
    <property type="match status" value="1"/>
</dbReference>
<dbReference type="AlphaFoldDB" id="A0A402D686"/>
<name>A0A402D686_9BACT</name>
<dbReference type="SUPFAM" id="SSF47413">
    <property type="entry name" value="lambda repressor-like DNA-binding domains"/>
    <property type="match status" value="1"/>
</dbReference>
<dbReference type="Gene3D" id="3.40.50.2300">
    <property type="match status" value="2"/>
</dbReference>
<evidence type="ECO:0000313" key="1">
    <source>
        <dbReference type="EMBL" id="BDI32051.1"/>
    </source>
</evidence>
<dbReference type="OrthoDB" id="37081at2"/>
<accession>A0A402D686</accession>
<dbReference type="CDD" id="cd06267">
    <property type="entry name" value="PBP1_LacI_sugar_binding-like"/>
    <property type="match status" value="1"/>
</dbReference>
<proteinExistence type="predicted"/>